<comment type="similarity">
    <text evidence="2">Belongs to the chromate ion transporter (CHR) (TC 2.A.51) family.</text>
</comment>
<dbReference type="Proteomes" id="UP000613266">
    <property type="component" value="Unassembled WGS sequence"/>
</dbReference>
<evidence type="ECO:0000256" key="2">
    <source>
        <dbReference type="ARBA" id="ARBA00005262"/>
    </source>
</evidence>
<evidence type="ECO:0000256" key="6">
    <source>
        <dbReference type="ARBA" id="ARBA00023136"/>
    </source>
</evidence>
<gene>
    <name evidence="8" type="ORF">I7X39_01320</name>
</gene>
<organism evidence="8 9">
    <name type="scientific">Inhella proteolytica</name>
    <dbReference type="NCBI Taxonomy" id="2795029"/>
    <lineage>
        <taxon>Bacteria</taxon>
        <taxon>Pseudomonadati</taxon>
        <taxon>Pseudomonadota</taxon>
        <taxon>Betaproteobacteria</taxon>
        <taxon>Burkholderiales</taxon>
        <taxon>Sphaerotilaceae</taxon>
        <taxon>Inhella</taxon>
    </lineage>
</organism>
<evidence type="ECO:0000256" key="3">
    <source>
        <dbReference type="ARBA" id="ARBA00022475"/>
    </source>
</evidence>
<evidence type="ECO:0000313" key="8">
    <source>
        <dbReference type="EMBL" id="MBH9575533.1"/>
    </source>
</evidence>
<keyword evidence="9" id="KW-1185">Reference proteome</keyword>
<keyword evidence="6 7" id="KW-0472">Membrane</keyword>
<dbReference type="EMBL" id="JAEDAK010000001">
    <property type="protein sequence ID" value="MBH9575533.1"/>
    <property type="molecule type" value="Genomic_DNA"/>
</dbReference>
<evidence type="ECO:0000256" key="1">
    <source>
        <dbReference type="ARBA" id="ARBA00004651"/>
    </source>
</evidence>
<evidence type="ECO:0000256" key="5">
    <source>
        <dbReference type="ARBA" id="ARBA00022989"/>
    </source>
</evidence>
<feature type="transmembrane region" description="Helical" evidence="7">
    <location>
        <begin position="111"/>
        <end position="132"/>
    </location>
</feature>
<dbReference type="GO" id="GO:0005886">
    <property type="term" value="C:plasma membrane"/>
    <property type="evidence" value="ECO:0007669"/>
    <property type="project" value="UniProtKB-SubCell"/>
</dbReference>
<keyword evidence="5 7" id="KW-1133">Transmembrane helix</keyword>
<evidence type="ECO:0000256" key="4">
    <source>
        <dbReference type="ARBA" id="ARBA00022692"/>
    </source>
</evidence>
<dbReference type="RefSeq" id="WP_198109145.1">
    <property type="nucleotide sequence ID" value="NZ_JAEDAK010000001.1"/>
</dbReference>
<accession>A0A931J0Q9</accession>
<keyword evidence="3" id="KW-1003">Cell membrane</keyword>
<comment type="subcellular location">
    <subcellularLocation>
        <location evidence="1">Cell membrane</location>
        <topology evidence="1">Multi-pass membrane protein</topology>
    </subcellularLocation>
</comment>
<dbReference type="PANTHER" id="PTHR43663:SF1">
    <property type="entry name" value="CHROMATE TRANSPORTER"/>
    <property type="match status" value="1"/>
</dbReference>
<comment type="caution">
    <text evidence="8">The sequence shown here is derived from an EMBL/GenBank/DDBJ whole genome shotgun (WGS) entry which is preliminary data.</text>
</comment>
<feature type="transmembrane region" description="Helical" evidence="7">
    <location>
        <begin position="76"/>
        <end position="99"/>
    </location>
</feature>
<protein>
    <submittedName>
        <fullName evidence="8">Chromate transporter</fullName>
    </submittedName>
</protein>
<evidence type="ECO:0000256" key="7">
    <source>
        <dbReference type="SAM" id="Phobius"/>
    </source>
</evidence>
<feature type="transmembrane region" description="Helical" evidence="7">
    <location>
        <begin position="139"/>
        <end position="156"/>
    </location>
</feature>
<reference evidence="8" key="1">
    <citation type="submission" date="2020-12" db="EMBL/GenBank/DDBJ databases">
        <title>The genome sequence of Inhella sp. 1Y17.</title>
        <authorList>
            <person name="Liu Y."/>
        </authorList>
    </citation>
    <scope>NUCLEOTIDE SEQUENCE</scope>
    <source>
        <strain evidence="8">1Y17</strain>
    </source>
</reference>
<proteinExistence type="inferred from homology"/>
<dbReference type="InterPro" id="IPR003370">
    <property type="entry name" value="Chromate_transpt"/>
</dbReference>
<feature type="transmembrane region" description="Helical" evidence="7">
    <location>
        <begin position="162"/>
        <end position="179"/>
    </location>
</feature>
<dbReference type="AlphaFoldDB" id="A0A931J0Q9"/>
<keyword evidence="4 7" id="KW-0812">Transmembrane</keyword>
<dbReference type="GO" id="GO:0015109">
    <property type="term" value="F:chromate transmembrane transporter activity"/>
    <property type="evidence" value="ECO:0007669"/>
    <property type="project" value="InterPro"/>
</dbReference>
<dbReference type="PANTHER" id="PTHR43663">
    <property type="entry name" value="CHROMATE TRANSPORT PROTEIN-RELATED"/>
    <property type="match status" value="1"/>
</dbReference>
<evidence type="ECO:0000313" key="9">
    <source>
        <dbReference type="Proteomes" id="UP000613266"/>
    </source>
</evidence>
<dbReference type="Pfam" id="PF02417">
    <property type="entry name" value="Chromate_transp"/>
    <property type="match status" value="1"/>
</dbReference>
<dbReference type="InterPro" id="IPR052518">
    <property type="entry name" value="CHR_Transporter"/>
</dbReference>
<name>A0A931J0Q9_9BURK</name>
<sequence>MNAPRSPWHLAWVCNRLALQGFGGILAVAQHEFVERERWLSDAEFLELMAAAQVLPGPNVINLAIMLGQRHFGWRGVLAVLGGMLLVPGLLVIALAALASQQLHRPEVQGALRGMGLVAAGLLLGASWKLALPLRRSPLGPWAVAALAAAGLLLSAWLRWPLVAVVLLVGGLGMAWAAHQARRP</sequence>